<comment type="similarity">
    <text evidence="1">Belongs to the TonB-dependent receptor family.</text>
</comment>
<dbReference type="InterPro" id="IPR008756">
    <property type="entry name" value="Peptidase_M56"/>
</dbReference>
<dbReference type="SUPFAM" id="SSF74653">
    <property type="entry name" value="TolA/TonB C-terminal domain"/>
    <property type="match status" value="1"/>
</dbReference>
<feature type="transmembrane region" description="Helical" evidence="2">
    <location>
        <begin position="37"/>
        <end position="58"/>
    </location>
</feature>
<evidence type="ECO:0000313" key="4">
    <source>
        <dbReference type="EMBL" id="MBS2213309.1"/>
    </source>
</evidence>
<name>A0ABS5KE51_9BACT</name>
<dbReference type="InterPro" id="IPR052173">
    <property type="entry name" value="Beta-lactam_resp_regulator"/>
</dbReference>
<dbReference type="InterPro" id="IPR037066">
    <property type="entry name" value="Plug_dom_sf"/>
</dbReference>
<sequence>MDAFLELHVKSAIIIAISVLVYLVFLARDSFFQRNRIWLLTTLFVPWLMPLLAMPLWLKELLFKPEINTEPLALTFDVPVTQIMAAPAPNPINWMNWGLGFYAVVSLFFLMRLLWGYYSISRLKQGARVSSYKGYQLVLLNDGDVNPFSFFKTIFMPAHLERDKHGRMILEHERTHCAQLHSIDISLAEWLLVVQWWNPFVWWLRKLIAQNHEYCVDNAMVQKTKEPQAYQYSLLNLLQSNRGVQLVNNFNQSLTKKRIVMMNKKHTSLIVGWTKNLLLIPLLGLALLAFTNPDKTNNVISAEVDAKIENTNDLRNFIARSIKYPLVARDGGVEATVTANFSVNKKGKITEVAIGSKPGAVKLENVVVVAYAGETEKTKQLEVSPENGKLALEDEVVRVVQKLPLINDPGLLGKQLQMDFEFKLQRKVGKNDSSRAEDWEGRTTKLTNSKGEEFELVAANGRIKLDGPASNQPVLILDGKEVSMKEITALDLNEVKAIGHSPAGNPIKYLSSTPENGAFIIHTEAFLAEKLKAGKAYASSEPSMYIVDGKEVDKEVFGKIAPEQIASVNVLKNNAATDKYGDRAKDGVVEITTKGNADAMPFFKSTDKVKISSMKLSVTADNGETPLFVVDGKKQEKSEVDEQNIESITVLKEQSAIDLYGEEGKNGVVIINTKKGKSLDMIKDGEVKINTTKDDPLYIVDGKKYSGGGVVDAKDIESVNVLKGDAAIDSYGEEGRNGVILINTKKGTVEHDDVVVSAETVDIKPNDAEEVVVVGYGSMRKGNSAAMDNILVRRGEKAETVRIKGMSGEQQPYVILDGEEYTGSMEDLDSEKIESISVLKDHSAESLYGDKGKNGVIIIESKK</sequence>
<dbReference type="Pfam" id="PF05569">
    <property type="entry name" value="Peptidase_M56"/>
    <property type="match status" value="1"/>
</dbReference>
<dbReference type="Gene3D" id="3.30.1150.10">
    <property type="match status" value="1"/>
</dbReference>
<keyword evidence="1" id="KW-0998">Cell outer membrane</keyword>
<dbReference type="InterPro" id="IPR039426">
    <property type="entry name" value="TonB-dep_rcpt-like"/>
</dbReference>
<dbReference type="PANTHER" id="PTHR34978">
    <property type="entry name" value="POSSIBLE SENSOR-TRANSDUCER PROTEIN BLAR"/>
    <property type="match status" value="1"/>
</dbReference>
<proteinExistence type="inferred from homology"/>
<feature type="transmembrane region" description="Helical" evidence="2">
    <location>
        <begin position="99"/>
        <end position="118"/>
    </location>
</feature>
<keyword evidence="4" id="KW-0675">Receptor</keyword>
<evidence type="ECO:0000259" key="3">
    <source>
        <dbReference type="PROSITE" id="PS52015"/>
    </source>
</evidence>
<dbReference type="PROSITE" id="PS52015">
    <property type="entry name" value="TONB_CTD"/>
    <property type="match status" value="1"/>
</dbReference>
<dbReference type="SUPFAM" id="SSF56935">
    <property type="entry name" value="Porins"/>
    <property type="match status" value="3"/>
</dbReference>
<accession>A0ABS5KE51</accession>
<dbReference type="RefSeq" id="WP_212230416.1">
    <property type="nucleotide sequence ID" value="NZ_JAGUCN010000025.1"/>
</dbReference>
<feature type="transmembrane region" description="Helical" evidence="2">
    <location>
        <begin position="7"/>
        <end position="25"/>
    </location>
</feature>
<evidence type="ECO:0000256" key="1">
    <source>
        <dbReference type="PROSITE-ProRule" id="PRU01360"/>
    </source>
</evidence>
<evidence type="ECO:0000313" key="5">
    <source>
        <dbReference type="Proteomes" id="UP000721861"/>
    </source>
</evidence>
<feature type="transmembrane region" description="Helical" evidence="2">
    <location>
        <begin position="267"/>
        <end position="290"/>
    </location>
</feature>
<comment type="subcellular location">
    <subcellularLocation>
        <location evidence="1">Cell outer membrane</location>
        <topology evidence="1">Multi-pass membrane protein</topology>
    </subcellularLocation>
</comment>
<dbReference type="PROSITE" id="PS52016">
    <property type="entry name" value="TONB_DEPENDENT_REC_3"/>
    <property type="match status" value="1"/>
</dbReference>
<dbReference type="InterPro" id="IPR037682">
    <property type="entry name" value="TonB_C"/>
</dbReference>
<reference evidence="4 5" key="1">
    <citation type="journal article" date="2014" name="Int. J. Syst. Evol. Microbiol.">
        <title>Carboxylicivirga gen. nov. in the family Marinilabiliaceae with two novel species, Carboxylicivirga mesophila sp. nov. and Carboxylicivirga taeanensis sp. nov., and reclassification of Cytophaga fermentans as Saccharicrinis fermentans gen. nov., comb. nov.</title>
        <authorList>
            <person name="Yang S.H."/>
            <person name="Seo H.S."/>
            <person name="Woo J.H."/>
            <person name="Oh H.M."/>
            <person name="Jang H."/>
            <person name="Lee J.H."/>
            <person name="Kim S.J."/>
            <person name="Kwon K.K."/>
        </authorList>
    </citation>
    <scope>NUCLEOTIDE SEQUENCE [LARGE SCALE GENOMIC DNA]</scope>
    <source>
        <strain evidence="4 5">JCM 18290</strain>
    </source>
</reference>
<evidence type="ECO:0000256" key="2">
    <source>
        <dbReference type="SAM" id="Phobius"/>
    </source>
</evidence>
<organism evidence="4 5">
    <name type="scientific">Carboxylicivirga mesophila</name>
    <dbReference type="NCBI Taxonomy" id="1166478"/>
    <lineage>
        <taxon>Bacteria</taxon>
        <taxon>Pseudomonadati</taxon>
        <taxon>Bacteroidota</taxon>
        <taxon>Bacteroidia</taxon>
        <taxon>Marinilabiliales</taxon>
        <taxon>Marinilabiliaceae</taxon>
        <taxon>Carboxylicivirga</taxon>
    </lineage>
</organism>
<feature type="domain" description="TonB C-terminal" evidence="3">
    <location>
        <begin position="309"/>
        <end position="407"/>
    </location>
</feature>
<dbReference type="CDD" id="cd07341">
    <property type="entry name" value="M56_BlaR1_MecR1_like"/>
    <property type="match status" value="1"/>
</dbReference>
<keyword evidence="2" id="KW-1133">Transmembrane helix</keyword>
<keyword evidence="1 2" id="KW-0472">Membrane</keyword>
<dbReference type="PANTHER" id="PTHR34978:SF3">
    <property type="entry name" value="SLR0241 PROTEIN"/>
    <property type="match status" value="1"/>
</dbReference>
<dbReference type="Gene3D" id="2.170.130.10">
    <property type="entry name" value="TonB-dependent receptor, plug domain"/>
    <property type="match status" value="4"/>
</dbReference>
<keyword evidence="1 2" id="KW-0812">Transmembrane</keyword>
<dbReference type="Proteomes" id="UP000721861">
    <property type="component" value="Unassembled WGS sequence"/>
</dbReference>
<keyword evidence="1" id="KW-1134">Transmembrane beta strand</keyword>
<keyword evidence="1" id="KW-0813">Transport</keyword>
<dbReference type="Pfam" id="PF07715">
    <property type="entry name" value="Plug"/>
    <property type="match status" value="1"/>
</dbReference>
<dbReference type="InterPro" id="IPR012910">
    <property type="entry name" value="Plug_dom"/>
</dbReference>
<gene>
    <name evidence="4" type="ORF">KEM09_17980</name>
</gene>
<dbReference type="EMBL" id="JAGUCN010000025">
    <property type="protein sequence ID" value="MBS2213309.1"/>
    <property type="molecule type" value="Genomic_DNA"/>
</dbReference>
<protein>
    <submittedName>
        <fullName evidence="4">TonB-dependent receptor plug domain-containing protein</fullName>
    </submittedName>
</protein>
<keyword evidence="5" id="KW-1185">Reference proteome</keyword>
<comment type="caution">
    <text evidence="4">The sequence shown here is derived from an EMBL/GenBank/DDBJ whole genome shotgun (WGS) entry which is preliminary data.</text>
</comment>